<organism evidence="1 2">
    <name type="scientific">Asbolus verrucosus</name>
    <name type="common">Desert ironclad beetle</name>
    <dbReference type="NCBI Taxonomy" id="1661398"/>
    <lineage>
        <taxon>Eukaryota</taxon>
        <taxon>Metazoa</taxon>
        <taxon>Ecdysozoa</taxon>
        <taxon>Arthropoda</taxon>
        <taxon>Hexapoda</taxon>
        <taxon>Insecta</taxon>
        <taxon>Pterygota</taxon>
        <taxon>Neoptera</taxon>
        <taxon>Endopterygota</taxon>
        <taxon>Coleoptera</taxon>
        <taxon>Polyphaga</taxon>
        <taxon>Cucujiformia</taxon>
        <taxon>Tenebrionidae</taxon>
        <taxon>Pimeliinae</taxon>
        <taxon>Asbolus</taxon>
    </lineage>
</organism>
<gene>
    <name evidence="1" type="ORF">BDFB_005543</name>
</gene>
<dbReference type="EMBL" id="QDEB01047249">
    <property type="protein sequence ID" value="RZC38012.1"/>
    <property type="molecule type" value="Genomic_DNA"/>
</dbReference>
<comment type="caution">
    <text evidence="1">The sequence shown here is derived from an EMBL/GenBank/DDBJ whole genome shotgun (WGS) entry which is preliminary data.</text>
</comment>
<keyword evidence="2" id="KW-1185">Reference proteome</keyword>
<reference evidence="1 2" key="1">
    <citation type="submission" date="2017-03" db="EMBL/GenBank/DDBJ databases">
        <title>Genome of the blue death feigning beetle - Asbolus verrucosus.</title>
        <authorList>
            <person name="Rider S.D."/>
        </authorList>
    </citation>
    <scope>NUCLEOTIDE SEQUENCE [LARGE SCALE GENOMIC DNA]</scope>
    <source>
        <strain evidence="1">Butters</strain>
        <tissue evidence="1">Head and leg muscle</tissue>
    </source>
</reference>
<accession>A0A482VYL0</accession>
<proteinExistence type="predicted"/>
<dbReference type="Proteomes" id="UP000292052">
    <property type="component" value="Unassembled WGS sequence"/>
</dbReference>
<evidence type="ECO:0000313" key="2">
    <source>
        <dbReference type="Proteomes" id="UP000292052"/>
    </source>
</evidence>
<protein>
    <submittedName>
        <fullName evidence="1">Uncharacterized protein</fullName>
    </submittedName>
</protein>
<dbReference type="AlphaFoldDB" id="A0A482VYL0"/>
<name>A0A482VYL0_ASBVE</name>
<sequence>MQWCSAMNRNFIWKSMTYVGGLDDDVEKDITFNFLWTTIQDNARPRIVRIPMDFIEASIFYLGLVDPQTYRQLNMCRR</sequence>
<evidence type="ECO:0000313" key="1">
    <source>
        <dbReference type="EMBL" id="RZC38012.1"/>
    </source>
</evidence>